<evidence type="ECO:0000313" key="1">
    <source>
        <dbReference type="EMBL" id="KAI3362322.1"/>
    </source>
</evidence>
<name>A0ACB8W2U1_9TELE</name>
<protein>
    <submittedName>
        <fullName evidence="1">Uncharacterized protein</fullName>
    </submittedName>
</protein>
<comment type="caution">
    <text evidence="1">The sequence shown here is derived from an EMBL/GenBank/DDBJ whole genome shotgun (WGS) entry which is preliminary data.</text>
</comment>
<keyword evidence="2" id="KW-1185">Reference proteome</keyword>
<feature type="non-terminal residue" evidence="1">
    <location>
        <position position="119"/>
    </location>
</feature>
<proteinExistence type="predicted"/>
<accession>A0ACB8W2U1</accession>
<organism evidence="1 2">
    <name type="scientific">Scortum barcoo</name>
    <name type="common">barcoo grunter</name>
    <dbReference type="NCBI Taxonomy" id="214431"/>
    <lineage>
        <taxon>Eukaryota</taxon>
        <taxon>Metazoa</taxon>
        <taxon>Chordata</taxon>
        <taxon>Craniata</taxon>
        <taxon>Vertebrata</taxon>
        <taxon>Euteleostomi</taxon>
        <taxon>Actinopterygii</taxon>
        <taxon>Neopterygii</taxon>
        <taxon>Teleostei</taxon>
        <taxon>Neoteleostei</taxon>
        <taxon>Acanthomorphata</taxon>
        <taxon>Eupercaria</taxon>
        <taxon>Centrarchiformes</taxon>
        <taxon>Terapontoidei</taxon>
        <taxon>Terapontidae</taxon>
        <taxon>Scortum</taxon>
    </lineage>
</organism>
<sequence length="119" mass="12866">MVNLGLTKVDDALAAKHPGLGTYAACQSHAFMKGTGTFILVSLNALGVLRCFDRCRQFIFHSEASPEEASLPSSVEPAHLCCGVFGGKLRSDSLGNTEMLRPFWLLIETGKMPDRSPPQ</sequence>
<evidence type="ECO:0000313" key="2">
    <source>
        <dbReference type="Proteomes" id="UP000831701"/>
    </source>
</evidence>
<dbReference type="Proteomes" id="UP000831701">
    <property type="component" value="Chromosome 15"/>
</dbReference>
<gene>
    <name evidence="1" type="ORF">L3Q82_012630</name>
</gene>
<dbReference type="EMBL" id="CM041545">
    <property type="protein sequence ID" value="KAI3362322.1"/>
    <property type="molecule type" value="Genomic_DNA"/>
</dbReference>
<reference evidence="1" key="1">
    <citation type="submission" date="2022-04" db="EMBL/GenBank/DDBJ databases">
        <title>Jade perch genome.</title>
        <authorList>
            <person name="Chao B."/>
        </authorList>
    </citation>
    <scope>NUCLEOTIDE SEQUENCE</scope>
    <source>
        <strain evidence="1">CB-2022</strain>
    </source>
</reference>